<evidence type="ECO:0000313" key="14">
    <source>
        <dbReference type="Proteomes" id="UP000630594"/>
    </source>
</evidence>
<feature type="domain" description="Mur ligase N-terminal catalytic" evidence="10">
    <location>
        <begin position="63"/>
        <end position="136"/>
    </location>
</feature>
<dbReference type="InterPro" id="IPR005761">
    <property type="entry name" value="UDP-N-AcMur-Glu-dNH2Pim_ligase"/>
</dbReference>
<comment type="function">
    <text evidence="7">Catalyzes the addition of meso-diaminopimelic acid to the nucleotide precursor UDP-N-acetylmuramoyl-L-alanyl-D-glutamate (UMAG) in the biosynthesis of bacterial cell-wall peptidoglycan.</text>
</comment>
<comment type="caution">
    <text evidence="13">The sequence shown here is derived from an EMBL/GenBank/DDBJ whole genome shotgun (WGS) entry which is preliminary data.</text>
</comment>
<comment type="catalytic activity">
    <reaction evidence="7">
        <text>UDP-N-acetyl-alpha-D-muramoyl-L-alanyl-D-glutamate + meso-2,6-diaminopimelate + ATP = UDP-N-acetyl-alpha-D-muramoyl-L-alanyl-gamma-D-glutamyl-meso-2,6-diaminopimelate + ADP + phosphate + H(+)</text>
        <dbReference type="Rhea" id="RHEA:23676"/>
        <dbReference type="ChEBI" id="CHEBI:15378"/>
        <dbReference type="ChEBI" id="CHEBI:30616"/>
        <dbReference type="ChEBI" id="CHEBI:43474"/>
        <dbReference type="ChEBI" id="CHEBI:57791"/>
        <dbReference type="ChEBI" id="CHEBI:83900"/>
        <dbReference type="ChEBI" id="CHEBI:83905"/>
        <dbReference type="ChEBI" id="CHEBI:456216"/>
        <dbReference type="EC" id="6.3.2.13"/>
    </reaction>
</comment>
<feature type="binding site" evidence="7">
    <location>
        <position position="502"/>
    </location>
    <ligand>
        <name>meso-2,6-diaminopimelate</name>
        <dbReference type="ChEBI" id="CHEBI:57791"/>
    </ligand>
</feature>
<dbReference type="InterPro" id="IPR035911">
    <property type="entry name" value="MurE/MurF_N"/>
</dbReference>
<evidence type="ECO:0000256" key="1">
    <source>
        <dbReference type="ARBA" id="ARBA00005898"/>
    </source>
</evidence>
<evidence type="ECO:0000259" key="11">
    <source>
        <dbReference type="Pfam" id="PF02875"/>
    </source>
</evidence>
<feature type="binding site" evidence="7">
    <location>
        <begin position="152"/>
        <end position="158"/>
    </location>
    <ligand>
        <name>ATP</name>
        <dbReference type="ChEBI" id="CHEBI:30616"/>
    </ligand>
</feature>
<dbReference type="Gene3D" id="3.40.1390.10">
    <property type="entry name" value="MurE/MurF, N-terminal domain"/>
    <property type="match status" value="1"/>
</dbReference>
<comment type="cofactor">
    <cofactor evidence="7">
        <name>Mg(2+)</name>
        <dbReference type="ChEBI" id="CHEBI:18420"/>
    </cofactor>
</comment>
<keyword evidence="7" id="KW-0963">Cytoplasm</keyword>
<dbReference type="NCBIfam" id="NF001124">
    <property type="entry name" value="PRK00139.1-2"/>
    <property type="match status" value="1"/>
</dbReference>
<feature type="modified residue" description="N6-carboxylysine" evidence="7">
    <location>
        <position position="261"/>
    </location>
</feature>
<dbReference type="InterPro" id="IPR036565">
    <property type="entry name" value="Mur-like_cat_sf"/>
</dbReference>
<dbReference type="InterPro" id="IPR004101">
    <property type="entry name" value="Mur_ligase_C"/>
</dbReference>
<evidence type="ECO:0000256" key="5">
    <source>
        <dbReference type="ARBA" id="ARBA00023306"/>
    </source>
</evidence>
<dbReference type="Pfam" id="PF08245">
    <property type="entry name" value="Mur_ligase_M"/>
    <property type="match status" value="1"/>
</dbReference>
<dbReference type="EC" id="6.3.2.13" evidence="7"/>
<sequence>MSRVDPAEPSRDSLSKMGSEQKSSAARPLTPPHATLSEVAQWLREVAGHSAHVLVQGAGDVEVTGLTLSTGRVEPGDLFAALPGLRTHGATYAPEALAAGAVAVLTDPTGAVLLPPDTHAVVVEGPRRFLGALAARLHRQPAASMRMLGVTGTQGKTTVTQLAEGALRRTGTVAAVVGTVGTRVAGVDVATSLTTPEAPDLQALFARMRELEVEACAIEVSSHALVLGRVDGVVFDVATFLNLGRDHLDFHEDVEEYYTAKASLFTAERARRALVNVDDEHGRRLAGETELEVTTFSARGADADWRATDVVCGPDGSTFVLHGPDGLELATSVPLPGDFNVANALAATAMCAMAGFDAATVAGGIAGGPGVPGRLERVDAGQDFSVVVDYAHKPDAVEATLRTLRPLTDGRLVVVLGAGGDRDRGKRPLMGEIAGRLADVFVVTDDNPRSEDPAAIRAAVLEGARDPHAEVLEIGDRREAIRTALRLARSGDIVLVAGKGHESGQEVDGVVTPFDDREVAREELALL</sequence>
<evidence type="ECO:0000256" key="3">
    <source>
        <dbReference type="ARBA" id="ARBA00022960"/>
    </source>
</evidence>
<comment type="pathway">
    <text evidence="7 8">Cell wall biogenesis; peptidoglycan biosynthesis.</text>
</comment>
<keyword evidence="6 7" id="KW-0961">Cell wall biogenesis/degradation</keyword>
<dbReference type="Gene3D" id="3.40.1190.10">
    <property type="entry name" value="Mur-like, catalytic domain"/>
    <property type="match status" value="1"/>
</dbReference>
<gene>
    <name evidence="7 13" type="primary">murE</name>
    <name evidence="13" type="ORF">GCM10007231_17320</name>
</gene>
<feature type="domain" description="Mur ligase central" evidence="12">
    <location>
        <begin position="150"/>
        <end position="350"/>
    </location>
</feature>
<dbReference type="InterPro" id="IPR013221">
    <property type="entry name" value="Mur_ligase_cen"/>
</dbReference>
<feature type="domain" description="Mur ligase C-terminal" evidence="11">
    <location>
        <begin position="373"/>
        <end position="500"/>
    </location>
</feature>
<keyword evidence="7" id="KW-0460">Magnesium</keyword>
<dbReference type="SUPFAM" id="SSF63418">
    <property type="entry name" value="MurE/MurF N-terminal domain"/>
    <property type="match status" value="1"/>
</dbReference>
<evidence type="ECO:0000256" key="8">
    <source>
        <dbReference type="RuleBase" id="RU004135"/>
    </source>
</evidence>
<accession>A0ABQ1Q9N8</accession>
<comment type="caution">
    <text evidence="7">Lacks conserved residue(s) required for the propagation of feature annotation.</text>
</comment>
<proteinExistence type="inferred from homology"/>
<dbReference type="SUPFAM" id="SSF53244">
    <property type="entry name" value="MurD-like peptide ligases, peptide-binding domain"/>
    <property type="match status" value="1"/>
</dbReference>
<keyword evidence="3 7" id="KW-0133">Cell shape</keyword>
<feature type="region of interest" description="Disordered" evidence="9">
    <location>
        <begin position="1"/>
        <end position="33"/>
    </location>
</feature>
<evidence type="ECO:0000256" key="9">
    <source>
        <dbReference type="SAM" id="MobiDB-lite"/>
    </source>
</evidence>
<feature type="binding site" evidence="7">
    <location>
        <position position="229"/>
    </location>
    <ligand>
        <name>UDP-N-acetyl-alpha-D-muramoyl-L-alanyl-D-glutamate</name>
        <dbReference type="ChEBI" id="CHEBI:83900"/>
    </ligand>
</feature>
<dbReference type="EMBL" id="BMCK01000002">
    <property type="protein sequence ID" value="GGD18715.1"/>
    <property type="molecule type" value="Genomic_DNA"/>
</dbReference>
<keyword evidence="7" id="KW-0547">Nucleotide-binding</keyword>
<feature type="binding site" evidence="7">
    <location>
        <position position="68"/>
    </location>
    <ligand>
        <name>UDP-N-acetyl-alpha-D-muramoyl-L-alanyl-D-glutamate</name>
        <dbReference type="ChEBI" id="CHEBI:83900"/>
    </ligand>
</feature>
<protein>
    <recommendedName>
        <fullName evidence="7">UDP-N-acetylmuramoyl-L-alanyl-D-glutamate--2,6-diaminopimelate ligase</fullName>
        <ecNumber evidence="7">6.3.2.13</ecNumber>
    </recommendedName>
    <alternativeName>
        <fullName evidence="7">Meso-A2pm-adding enzyme</fullName>
    </alternativeName>
    <alternativeName>
        <fullName evidence="7">Meso-diaminopimelate-adding enzyme</fullName>
    </alternativeName>
    <alternativeName>
        <fullName evidence="7">UDP-MurNAc-L-Ala-D-Glu:meso-diaminopimelate ligase</fullName>
    </alternativeName>
    <alternativeName>
        <fullName evidence="7">UDP-MurNAc-tripeptide synthetase</fullName>
    </alternativeName>
    <alternativeName>
        <fullName evidence="7">UDP-N-acetylmuramyl-tripeptide synthetase</fullName>
    </alternativeName>
</protein>
<dbReference type="NCBIfam" id="TIGR01085">
    <property type="entry name" value="murE"/>
    <property type="match status" value="1"/>
</dbReference>
<comment type="similarity">
    <text evidence="1 7">Belongs to the MurCDEF family. MurE subfamily.</text>
</comment>
<dbReference type="InterPro" id="IPR000713">
    <property type="entry name" value="Mur_ligase_N"/>
</dbReference>
<comment type="PTM">
    <text evidence="7">Carboxylation is probably crucial for Mg(2+) binding and, consequently, for the gamma-phosphate positioning of ATP.</text>
</comment>
<reference evidence="14" key="1">
    <citation type="journal article" date="2019" name="Int. J. Syst. Evol. Microbiol.">
        <title>The Global Catalogue of Microorganisms (GCM) 10K type strain sequencing project: providing services to taxonomists for standard genome sequencing and annotation.</title>
        <authorList>
            <consortium name="The Broad Institute Genomics Platform"/>
            <consortium name="The Broad Institute Genome Sequencing Center for Infectious Disease"/>
            <person name="Wu L."/>
            <person name="Ma J."/>
        </authorList>
    </citation>
    <scope>NUCLEOTIDE SEQUENCE [LARGE SCALE GENOMIC DNA]</scope>
    <source>
        <strain evidence="14">CCM 7403</strain>
    </source>
</reference>
<dbReference type="InterPro" id="IPR036615">
    <property type="entry name" value="Mur_ligase_C_dom_sf"/>
</dbReference>
<dbReference type="PANTHER" id="PTHR23135:SF4">
    <property type="entry name" value="UDP-N-ACETYLMURAMOYL-L-ALANYL-D-GLUTAMATE--2,6-DIAMINOPIMELATE LIGASE MURE HOMOLOG, CHLOROPLASTIC"/>
    <property type="match status" value="1"/>
</dbReference>
<keyword evidence="14" id="KW-1185">Reference proteome</keyword>
<dbReference type="SUPFAM" id="SSF53623">
    <property type="entry name" value="MurD-like peptide ligases, catalytic domain"/>
    <property type="match status" value="1"/>
</dbReference>
<name>A0ABQ1Q9N8_9ACTN</name>
<evidence type="ECO:0000256" key="4">
    <source>
        <dbReference type="ARBA" id="ARBA00022984"/>
    </source>
</evidence>
<keyword evidence="2 7" id="KW-0132">Cell division</keyword>
<dbReference type="Proteomes" id="UP000630594">
    <property type="component" value="Unassembled WGS sequence"/>
</dbReference>
<evidence type="ECO:0000259" key="12">
    <source>
        <dbReference type="Pfam" id="PF08245"/>
    </source>
</evidence>
<keyword evidence="7 13" id="KW-0436">Ligase</keyword>
<keyword evidence="7" id="KW-0067">ATP-binding</keyword>
<comment type="subcellular location">
    <subcellularLocation>
        <location evidence="7 8">Cytoplasm</location>
    </subcellularLocation>
</comment>
<feature type="binding site" evidence="7">
    <location>
        <position position="498"/>
    </location>
    <ligand>
        <name>meso-2,6-diaminopimelate</name>
        <dbReference type="ChEBI" id="CHEBI:57791"/>
    </ligand>
</feature>
<feature type="short sequence motif" description="Meso-diaminopimelate recognition motif" evidence="7">
    <location>
        <begin position="446"/>
        <end position="449"/>
    </location>
</feature>
<dbReference type="Pfam" id="PF01225">
    <property type="entry name" value="Mur_ligase"/>
    <property type="match status" value="1"/>
</dbReference>
<evidence type="ECO:0000256" key="2">
    <source>
        <dbReference type="ARBA" id="ARBA00022618"/>
    </source>
</evidence>
<feature type="compositionally biased region" description="Basic and acidic residues" evidence="9">
    <location>
        <begin position="1"/>
        <end position="14"/>
    </location>
</feature>
<keyword evidence="5 7" id="KW-0131">Cell cycle</keyword>
<feature type="binding site" evidence="7">
    <location>
        <begin position="194"/>
        <end position="195"/>
    </location>
    <ligand>
        <name>UDP-N-acetyl-alpha-D-muramoyl-L-alanyl-D-glutamate</name>
        <dbReference type="ChEBI" id="CHEBI:83900"/>
    </ligand>
</feature>
<dbReference type="Pfam" id="PF02875">
    <property type="entry name" value="Mur_ligase_C"/>
    <property type="match status" value="1"/>
</dbReference>
<evidence type="ECO:0000256" key="7">
    <source>
        <dbReference type="HAMAP-Rule" id="MF_00208"/>
    </source>
</evidence>
<evidence type="ECO:0000259" key="10">
    <source>
        <dbReference type="Pfam" id="PF01225"/>
    </source>
</evidence>
<evidence type="ECO:0000313" key="13">
    <source>
        <dbReference type="EMBL" id="GGD18715.1"/>
    </source>
</evidence>
<feature type="binding site" evidence="7">
    <location>
        <position position="221"/>
    </location>
    <ligand>
        <name>UDP-N-acetyl-alpha-D-muramoyl-L-alanyl-D-glutamate</name>
        <dbReference type="ChEBI" id="CHEBI:83900"/>
    </ligand>
</feature>
<dbReference type="NCBIfam" id="NF001126">
    <property type="entry name" value="PRK00139.1-4"/>
    <property type="match status" value="1"/>
</dbReference>
<dbReference type="Gene3D" id="3.90.190.20">
    <property type="entry name" value="Mur ligase, C-terminal domain"/>
    <property type="match status" value="1"/>
</dbReference>
<feature type="binding site" evidence="7">
    <location>
        <position position="422"/>
    </location>
    <ligand>
        <name>meso-2,6-diaminopimelate</name>
        <dbReference type="ChEBI" id="CHEBI:57791"/>
    </ligand>
</feature>
<dbReference type="GO" id="GO:0016874">
    <property type="term" value="F:ligase activity"/>
    <property type="evidence" value="ECO:0007669"/>
    <property type="project" value="UniProtKB-KW"/>
</dbReference>
<feature type="binding site" evidence="7">
    <location>
        <position position="70"/>
    </location>
    <ligand>
        <name>UDP-N-acetyl-alpha-D-muramoyl-L-alanyl-D-glutamate</name>
        <dbReference type="ChEBI" id="CHEBI:83900"/>
    </ligand>
</feature>
<dbReference type="HAMAP" id="MF_00208">
    <property type="entry name" value="MurE"/>
    <property type="match status" value="1"/>
</dbReference>
<dbReference type="PANTHER" id="PTHR23135">
    <property type="entry name" value="MUR LIGASE FAMILY MEMBER"/>
    <property type="match status" value="1"/>
</dbReference>
<keyword evidence="4 7" id="KW-0573">Peptidoglycan synthesis</keyword>
<feature type="binding site" evidence="7">
    <location>
        <begin position="446"/>
        <end position="449"/>
    </location>
    <ligand>
        <name>meso-2,6-diaminopimelate</name>
        <dbReference type="ChEBI" id="CHEBI:57791"/>
    </ligand>
</feature>
<organism evidence="13 14">
    <name type="scientific">Nocardioides daphniae</name>
    <dbReference type="NCBI Taxonomy" id="402297"/>
    <lineage>
        <taxon>Bacteria</taxon>
        <taxon>Bacillati</taxon>
        <taxon>Actinomycetota</taxon>
        <taxon>Actinomycetes</taxon>
        <taxon>Propionibacteriales</taxon>
        <taxon>Nocardioidaceae</taxon>
        <taxon>Nocardioides</taxon>
    </lineage>
</organism>
<evidence type="ECO:0000256" key="6">
    <source>
        <dbReference type="ARBA" id="ARBA00023316"/>
    </source>
</evidence>